<accession>A0A2G5B6M9</accession>
<evidence type="ECO:0000313" key="3">
    <source>
        <dbReference type="EMBL" id="PIA14669.1"/>
    </source>
</evidence>
<dbReference type="PANTHER" id="PTHR18884">
    <property type="entry name" value="SEPTIN"/>
    <property type="match status" value="1"/>
</dbReference>
<feature type="domain" description="Septin-type G" evidence="2">
    <location>
        <begin position="20"/>
        <end position="321"/>
    </location>
</feature>
<dbReference type="Pfam" id="PF00735">
    <property type="entry name" value="Septin"/>
    <property type="match status" value="2"/>
</dbReference>
<organism evidence="3 4">
    <name type="scientific">Coemansia reversa (strain ATCC 12441 / NRRL 1564)</name>
    <dbReference type="NCBI Taxonomy" id="763665"/>
    <lineage>
        <taxon>Eukaryota</taxon>
        <taxon>Fungi</taxon>
        <taxon>Fungi incertae sedis</taxon>
        <taxon>Zoopagomycota</taxon>
        <taxon>Kickxellomycotina</taxon>
        <taxon>Kickxellomycetes</taxon>
        <taxon>Kickxellales</taxon>
        <taxon>Kickxellaceae</taxon>
        <taxon>Coemansia</taxon>
    </lineage>
</organism>
<sequence>MAGNEKMSAAQRRLSQRHHAPESFNLMVAGRRGVGKSTLLQTLCDSFYALQIDALSDSERVLFARDESSNSEAAEEVLDPFCVFDALSGTTQIRRCHVQIRDLERHHAVSVELIDTPGIDSLDDERASATINEISWEIERRLQAALDEELKTRRDKGALHSEHIHAVLYLVPPPVYSSAQSDAHSHRLNGAVDILSEIDLCAIRRLGQLANGIFRDRRPAAPSTPNLAPDDVHLRHRASHASASVRSLPLARDAVCIKRLHQRREVSLVRRFPWGALQLTNNSHCDFALLVDVLFHSYRRSLQCWTSEHVYEAYRMHRIAA</sequence>
<reference evidence="3 4" key="1">
    <citation type="journal article" date="2015" name="Genome Biol. Evol.">
        <title>Phylogenomic analyses indicate that early fungi evolved digesting cell walls of algal ancestors of land plants.</title>
        <authorList>
            <person name="Chang Y."/>
            <person name="Wang S."/>
            <person name="Sekimoto S."/>
            <person name="Aerts A.L."/>
            <person name="Choi C."/>
            <person name="Clum A."/>
            <person name="LaButti K.M."/>
            <person name="Lindquist E.A."/>
            <person name="Yee Ngan C."/>
            <person name="Ohm R.A."/>
            <person name="Salamov A.A."/>
            <person name="Grigoriev I.V."/>
            <person name="Spatafora J.W."/>
            <person name="Berbee M.L."/>
        </authorList>
    </citation>
    <scope>NUCLEOTIDE SEQUENCE [LARGE SCALE GENOMIC DNA]</scope>
    <source>
        <strain evidence="3 4">NRRL 1564</strain>
    </source>
</reference>
<dbReference type="OrthoDB" id="416553at2759"/>
<keyword evidence="1" id="KW-0547">Nucleotide-binding</keyword>
<dbReference type="Gene3D" id="3.40.50.300">
    <property type="entry name" value="P-loop containing nucleotide triphosphate hydrolases"/>
    <property type="match status" value="2"/>
</dbReference>
<keyword evidence="4" id="KW-1185">Reference proteome</keyword>
<dbReference type="GO" id="GO:0005525">
    <property type="term" value="F:GTP binding"/>
    <property type="evidence" value="ECO:0007669"/>
    <property type="project" value="UniProtKB-KW"/>
</dbReference>
<dbReference type="InterPro" id="IPR027417">
    <property type="entry name" value="P-loop_NTPase"/>
</dbReference>
<name>A0A2G5B6M9_COERN</name>
<keyword evidence="1" id="KW-0342">GTP-binding</keyword>
<protein>
    <recommendedName>
        <fullName evidence="2">Septin-type G domain-containing protein</fullName>
    </recommendedName>
</protein>
<gene>
    <name evidence="3" type="ORF">COEREDRAFT_76031</name>
</gene>
<feature type="non-terminal residue" evidence="3">
    <location>
        <position position="321"/>
    </location>
</feature>
<proteinExistence type="inferred from homology"/>
<dbReference type="AlphaFoldDB" id="A0A2G5B6M9"/>
<dbReference type="STRING" id="763665.A0A2G5B6M9"/>
<dbReference type="PROSITE" id="PS51719">
    <property type="entry name" value="G_SEPTIN"/>
    <property type="match status" value="1"/>
</dbReference>
<dbReference type="SUPFAM" id="SSF52540">
    <property type="entry name" value="P-loop containing nucleoside triphosphate hydrolases"/>
    <property type="match status" value="1"/>
</dbReference>
<dbReference type="EMBL" id="KZ303514">
    <property type="protein sequence ID" value="PIA14669.1"/>
    <property type="molecule type" value="Genomic_DNA"/>
</dbReference>
<comment type="similarity">
    <text evidence="1">Belongs to the TRAFAC class TrmE-Era-EngA-EngB-Septin-like GTPase superfamily. Septin GTPase family.</text>
</comment>
<evidence type="ECO:0000313" key="4">
    <source>
        <dbReference type="Proteomes" id="UP000242474"/>
    </source>
</evidence>
<dbReference type="InterPro" id="IPR030379">
    <property type="entry name" value="G_SEPTIN_dom"/>
</dbReference>
<evidence type="ECO:0000256" key="1">
    <source>
        <dbReference type="RuleBase" id="RU004560"/>
    </source>
</evidence>
<dbReference type="Proteomes" id="UP000242474">
    <property type="component" value="Unassembled WGS sequence"/>
</dbReference>
<evidence type="ECO:0000259" key="2">
    <source>
        <dbReference type="PROSITE" id="PS51719"/>
    </source>
</evidence>